<protein>
    <recommendedName>
        <fullName evidence="4">Phospholipase D</fullName>
    </recommendedName>
    <alternativeName>
        <fullName evidence="9">Choline phosphatase</fullName>
    </alternativeName>
</protein>
<keyword evidence="5" id="KW-0964">Secreted</keyword>
<dbReference type="RefSeq" id="WP_171331882.1">
    <property type="nucleotide sequence ID" value="NZ_WVRA01000014.1"/>
</dbReference>
<dbReference type="GO" id="GO:0009395">
    <property type="term" value="P:phospholipid catabolic process"/>
    <property type="evidence" value="ECO:0007669"/>
    <property type="project" value="TreeGrafter"/>
</dbReference>
<organism evidence="12 13">
    <name type="scientific">Ruegeria atlantica</name>
    <dbReference type="NCBI Taxonomy" id="81569"/>
    <lineage>
        <taxon>Bacteria</taxon>
        <taxon>Pseudomonadati</taxon>
        <taxon>Pseudomonadota</taxon>
        <taxon>Alphaproteobacteria</taxon>
        <taxon>Rhodobacterales</taxon>
        <taxon>Roseobacteraceae</taxon>
        <taxon>Ruegeria</taxon>
    </lineage>
</organism>
<keyword evidence="8" id="KW-0443">Lipid metabolism</keyword>
<comment type="catalytic activity">
    <reaction evidence="1">
        <text>a 1,2-diacyl-sn-glycero-3-phosphocholine + H2O = a 1,2-diacyl-sn-glycero-3-phosphate + choline + H(+)</text>
        <dbReference type="Rhea" id="RHEA:14445"/>
        <dbReference type="ChEBI" id="CHEBI:15354"/>
        <dbReference type="ChEBI" id="CHEBI:15377"/>
        <dbReference type="ChEBI" id="CHEBI:15378"/>
        <dbReference type="ChEBI" id="CHEBI:57643"/>
        <dbReference type="ChEBI" id="CHEBI:58608"/>
        <dbReference type="EC" id="3.1.4.4"/>
    </reaction>
</comment>
<evidence type="ECO:0000256" key="5">
    <source>
        <dbReference type="ARBA" id="ARBA00022525"/>
    </source>
</evidence>
<dbReference type="GO" id="GO:0004630">
    <property type="term" value="F:phospholipase D activity"/>
    <property type="evidence" value="ECO:0007669"/>
    <property type="project" value="UniProtKB-EC"/>
</dbReference>
<dbReference type="GO" id="GO:0005576">
    <property type="term" value="C:extracellular region"/>
    <property type="evidence" value="ECO:0007669"/>
    <property type="project" value="UniProtKB-SubCell"/>
</dbReference>
<evidence type="ECO:0000256" key="6">
    <source>
        <dbReference type="ARBA" id="ARBA00022737"/>
    </source>
</evidence>
<evidence type="ECO:0000259" key="11">
    <source>
        <dbReference type="PROSITE" id="PS50035"/>
    </source>
</evidence>
<evidence type="ECO:0000256" key="4">
    <source>
        <dbReference type="ARBA" id="ARBA00018392"/>
    </source>
</evidence>
<dbReference type="Gene3D" id="3.30.870.10">
    <property type="entry name" value="Endonuclease Chain A"/>
    <property type="match status" value="2"/>
</dbReference>
<evidence type="ECO:0000256" key="3">
    <source>
        <dbReference type="ARBA" id="ARBA00004613"/>
    </source>
</evidence>
<evidence type="ECO:0000313" key="13">
    <source>
        <dbReference type="Proteomes" id="UP000597886"/>
    </source>
</evidence>
<keyword evidence="6" id="KW-0677">Repeat</keyword>
<evidence type="ECO:0000256" key="7">
    <source>
        <dbReference type="ARBA" id="ARBA00022801"/>
    </source>
</evidence>
<evidence type="ECO:0000256" key="9">
    <source>
        <dbReference type="ARBA" id="ARBA00029594"/>
    </source>
</evidence>
<reference evidence="12" key="1">
    <citation type="submission" date="2019-12" db="EMBL/GenBank/DDBJ databases">
        <title>Ruegeria JWLKs population differentiation of coral mucus and skeleton niches.</title>
        <authorList>
            <person name="Luo D."/>
        </authorList>
    </citation>
    <scope>NUCLEOTIDE SEQUENCE</scope>
    <source>
        <strain evidence="12">HKCCD6181</strain>
    </source>
</reference>
<dbReference type="InterPro" id="IPR025202">
    <property type="entry name" value="PLD-like_dom"/>
</dbReference>
<evidence type="ECO:0000256" key="10">
    <source>
        <dbReference type="SAM" id="MobiDB-lite"/>
    </source>
</evidence>
<dbReference type="PANTHER" id="PTHR18896">
    <property type="entry name" value="PHOSPHOLIPASE D"/>
    <property type="match status" value="1"/>
</dbReference>
<dbReference type="PANTHER" id="PTHR18896:SF76">
    <property type="entry name" value="PHOSPHOLIPASE"/>
    <property type="match status" value="1"/>
</dbReference>
<dbReference type="AlphaFoldDB" id="A0AA90Z511"/>
<comment type="function">
    <text evidence="2">Could be a virulence factor.</text>
</comment>
<evidence type="ECO:0000256" key="1">
    <source>
        <dbReference type="ARBA" id="ARBA00000798"/>
    </source>
</evidence>
<dbReference type="PROSITE" id="PS50035">
    <property type="entry name" value="PLD"/>
    <property type="match status" value="2"/>
</dbReference>
<dbReference type="Pfam" id="PF13091">
    <property type="entry name" value="PLDc_2"/>
    <property type="match status" value="1"/>
</dbReference>
<evidence type="ECO:0000256" key="2">
    <source>
        <dbReference type="ARBA" id="ARBA00003145"/>
    </source>
</evidence>
<feature type="region of interest" description="Disordered" evidence="10">
    <location>
        <begin position="471"/>
        <end position="498"/>
    </location>
</feature>
<feature type="domain" description="PLD phosphodiesterase" evidence="11">
    <location>
        <begin position="387"/>
        <end position="409"/>
    </location>
</feature>
<dbReference type="SMART" id="SM00155">
    <property type="entry name" value="PLDc"/>
    <property type="match status" value="2"/>
</dbReference>
<comment type="subcellular location">
    <subcellularLocation>
        <location evidence="3">Secreted</location>
    </subcellularLocation>
</comment>
<name>A0AA90Z511_9RHOB</name>
<sequence>MPGQQQSDFQVLITAEQAWPAFEQAVLEAKEEIKASFRIFDFETKLVSAAARNIGETWFDLLEYVIRNGVSFELVLSDFDPVFATELHELSWRSKMQAQNLAETLGPDLAQSLNVRVSMHPAKAGTLPWAALLPAVLRKKTQKKHLIERAQSQREAAGNGSDSLPQLHTVSHHQKIAVIDRQLCYLGGLDLNARRFDTQDHDRLAKNTWSDVQILVRGPEAEEVAQHIDNFENEIATGTAKPKGKYLRRTLSSPRRFGFWRLSPKTIVQEIEDEHINAFKAARDLIHIETQYFRSTQLAEALADAGAKNSNLKVVLVLPALPEEVAFGKHTGLDARYGLDLQAKCLSIIQEGLGDRVSLATPVQPASASGAHDDIEVLSGSPIIHVHNKVLVVDDTFALVGSANLNGRSLRWDTEAALRVTDLERINLLRRTLVDHWWFEDCARYSLEPGQMFEWWKREVQANGLRRPEGRTGFLVPHDPKAGSEIRQPLPGVTEDIV</sequence>
<dbReference type="InterPro" id="IPR015679">
    <property type="entry name" value="PLipase_D_fam"/>
</dbReference>
<evidence type="ECO:0000256" key="8">
    <source>
        <dbReference type="ARBA" id="ARBA00023098"/>
    </source>
</evidence>
<dbReference type="InterPro" id="IPR001736">
    <property type="entry name" value="PLipase_D/transphosphatidylase"/>
</dbReference>
<feature type="domain" description="PLD phosphodiesterase" evidence="11">
    <location>
        <begin position="168"/>
        <end position="195"/>
    </location>
</feature>
<dbReference type="EMBL" id="WVRA01000014">
    <property type="protein sequence ID" value="NOE20794.1"/>
    <property type="molecule type" value="Genomic_DNA"/>
</dbReference>
<accession>A0AA90Z511</accession>
<comment type="caution">
    <text evidence="12">The sequence shown here is derived from an EMBL/GenBank/DDBJ whole genome shotgun (WGS) entry which is preliminary data.</text>
</comment>
<proteinExistence type="predicted"/>
<gene>
    <name evidence="12" type="ORF">GS634_21905</name>
</gene>
<dbReference type="SUPFAM" id="SSF56024">
    <property type="entry name" value="Phospholipase D/nuclease"/>
    <property type="match status" value="2"/>
</dbReference>
<keyword evidence="7" id="KW-0378">Hydrolase</keyword>
<dbReference type="CDD" id="cd09105">
    <property type="entry name" value="PLDc_vPLD1_2_like_2"/>
    <property type="match status" value="1"/>
</dbReference>
<evidence type="ECO:0000313" key="12">
    <source>
        <dbReference type="EMBL" id="NOE20794.1"/>
    </source>
</evidence>
<dbReference type="Proteomes" id="UP000597886">
    <property type="component" value="Unassembled WGS sequence"/>
</dbReference>